<evidence type="ECO:0000313" key="17">
    <source>
        <dbReference type="Proteomes" id="UP000093561"/>
    </source>
</evidence>
<evidence type="ECO:0000256" key="15">
    <source>
        <dbReference type="PROSITE-ProRule" id="PRU00042"/>
    </source>
</evidence>
<organism evidence="17 18">
    <name type="scientific">Wuchereria bancrofti</name>
    <dbReference type="NCBI Taxonomy" id="6293"/>
    <lineage>
        <taxon>Eukaryota</taxon>
        <taxon>Metazoa</taxon>
        <taxon>Ecdysozoa</taxon>
        <taxon>Nematoda</taxon>
        <taxon>Chromadorea</taxon>
        <taxon>Rhabditida</taxon>
        <taxon>Spirurina</taxon>
        <taxon>Spiruromorpha</taxon>
        <taxon>Filarioidea</taxon>
        <taxon>Onchocercidae</taxon>
        <taxon>Wuchereria</taxon>
    </lineage>
</organism>
<dbReference type="Proteomes" id="UP000093561">
    <property type="component" value="Unassembled WGS sequence"/>
</dbReference>
<name>A0AAF5Q3B4_WUCBA</name>
<evidence type="ECO:0000256" key="5">
    <source>
        <dbReference type="ARBA" id="ARBA00022499"/>
    </source>
</evidence>
<dbReference type="GO" id="GO:0000981">
    <property type="term" value="F:DNA-binding transcription factor activity, RNA polymerase II-specific"/>
    <property type="evidence" value="ECO:0007669"/>
    <property type="project" value="TreeGrafter"/>
</dbReference>
<dbReference type="Pfam" id="PF18366">
    <property type="entry name" value="zf_ZIC"/>
    <property type="match status" value="1"/>
</dbReference>
<keyword evidence="10" id="KW-0832">Ubl conjugation</keyword>
<keyword evidence="8 15" id="KW-0863">Zinc-finger</keyword>
<feature type="domain" description="C2H2-type" evidence="16">
    <location>
        <begin position="226"/>
        <end position="253"/>
    </location>
</feature>
<evidence type="ECO:0000313" key="18">
    <source>
        <dbReference type="WBParaSite" id="mrna-Wban_09486"/>
    </source>
</evidence>
<evidence type="ECO:0000256" key="1">
    <source>
        <dbReference type="ARBA" id="ARBA00004123"/>
    </source>
</evidence>
<evidence type="ECO:0000256" key="13">
    <source>
        <dbReference type="ARBA" id="ARBA00023163"/>
    </source>
</evidence>
<dbReference type="FunFam" id="3.30.160.60:FF:000617">
    <property type="entry name" value="Zinc finger protein 777"/>
    <property type="match status" value="1"/>
</dbReference>
<dbReference type="InterPro" id="IPR041643">
    <property type="entry name" value="Znf_ZIC"/>
</dbReference>
<evidence type="ECO:0000259" key="16">
    <source>
        <dbReference type="PROSITE" id="PS50157"/>
    </source>
</evidence>
<keyword evidence="5" id="KW-1017">Isopeptide bond</keyword>
<evidence type="ECO:0000256" key="2">
    <source>
        <dbReference type="ARBA" id="ARBA00006991"/>
    </source>
</evidence>
<evidence type="ECO:0000256" key="12">
    <source>
        <dbReference type="ARBA" id="ARBA00023125"/>
    </source>
</evidence>
<sequence length="346" mass="39611">MVPNCNGYQHPQQHQPATNCAPGITTSSPTVLPSSFNVTSHLPTGPTQLPNIPEKEIGSTIISGNGCNPGNYYQSMVPSQSTFGQQLFIKNENGYGSRSATFAPDMYFAPETQFMQNSCLFSSAPATTGTDYSYNLIKSDPETFFGHACSPHPFVRPHYPHFPFTMQPMTSGTPSGNYVQNPIQCQWVERNRICGRLFYSIEHIVSHLQHEHVGVSDSTFHVCQWKDCSRRGKVFKAKYKLVNHIRVHTGERPFPCTMCSKVFARSENLKIHQRTHTGYHHHRHHHYYYHHLNFCQKSIQITFIIGNPRNNQQLFICHIDKCLLSFTVYTFNLKLFIIFEKFTRLC</sequence>
<reference evidence="18" key="3">
    <citation type="submission" date="2024-02" db="UniProtKB">
        <authorList>
            <consortium name="WormBaseParasite"/>
        </authorList>
    </citation>
    <scope>IDENTIFICATION</scope>
    <source>
        <strain evidence="18">pt0022</strain>
    </source>
</reference>
<reference evidence="17" key="2">
    <citation type="journal article" date="2016" name="Mol. Ecol.">
        <title>Population genomics of the filarial nematode parasite Wuchereria bancrofti from mosquitoes.</title>
        <authorList>
            <person name="Small S.T."/>
            <person name="Reimer L.J."/>
            <person name="Tisch D.J."/>
            <person name="King C.L."/>
            <person name="Christensen B.M."/>
            <person name="Siba P.M."/>
            <person name="Kazura J.W."/>
            <person name="Serre D."/>
            <person name="Zimmerman P.A."/>
        </authorList>
    </citation>
    <scope>NUCLEOTIDE SEQUENCE</scope>
    <source>
        <strain evidence="17">pt0022</strain>
    </source>
</reference>
<dbReference type="PROSITE" id="PS00028">
    <property type="entry name" value="ZINC_FINGER_C2H2_1"/>
    <property type="match status" value="1"/>
</dbReference>
<dbReference type="GO" id="GO:0000978">
    <property type="term" value="F:RNA polymerase II cis-regulatory region sequence-specific DNA binding"/>
    <property type="evidence" value="ECO:0007669"/>
    <property type="project" value="TreeGrafter"/>
</dbReference>
<evidence type="ECO:0000256" key="4">
    <source>
        <dbReference type="ARBA" id="ARBA00022473"/>
    </source>
</evidence>
<evidence type="ECO:0000256" key="3">
    <source>
        <dbReference type="ARBA" id="ARBA00010831"/>
    </source>
</evidence>
<dbReference type="GO" id="GO:0140297">
    <property type="term" value="F:DNA-binding transcription factor binding"/>
    <property type="evidence" value="ECO:0007669"/>
    <property type="project" value="UniProtKB-ARBA"/>
</dbReference>
<comment type="similarity">
    <text evidence="3">Belongs to the GLI C2H2-type zinc-finger protein family.</text>
</comment>
<evidence type="ECO:0000256" key="11">
    <source>
        <dbReference type="ARBA" id="ARBA00023015"/>
    </source>
</evidence>
<reference evidence="17" key="1">
    <citation type="submission" date="2015-03" db="EMBL/GenBank/DDBJ databases">
        <title>Wuchereria bancrofti Genome Sequencing Papua New Guinea Strain.</title>
        <authorList>
            <person name="Small S.T."/>
            <person name="Serre D."/>
            <person name="Zimmerman P.A."/>
        </authorList>
    </citation>
    <scope>NUCLEOTIDE SEQUENCE [LARGE SCALE GENOMIC DNA]</scope>
    <source>
        <strain evidence="17">pt0022</strain>
    </source>
</reference>
<protein>
    <submittedName>
        <fullName evidence="18">C2H2-type domain-containing protein</fullName>
    </submittedName>
</protein>
<dbReference type="InterPro" id="IPR013087">
    <property type="entry name" value="Znf_C2H2_type"/>
</dbReference>
<keyword evidence="4" id="KW-0217">Developmental protein</keyword>
<dbReference type="GO" id="GO:0005634">
    <property type="term" value="C:nucleus"/>
    <property type="evidence" value="ECO:0007669"/>
    <property type="project" value="UniProtKB-SubCell"/>
</dbReference>
<keyword evidence="9" id="KW-0862">Zinc</keyword>
<dbReference type="Gene3D" id="3.30.160.60">
    <property type="entry name" value="Classic Zinc Finger"/>
    <property type="match status" value="2"/>
</dbReference>
<keyword evidence="14" id="KW-0539">Nucleus</keyword>
<keyword evidence="7" id="KW-0677">Repeat</keyword>
<dbReference type="GO" id="GO:0008270">
    <property type="term" value="F:zinc ion binding"/>
    <property type="evidence" value="ECO:0007669"/>
    <property type="project" value="UniProtKB-KW"/>
</dbReference>
<evidence type="ECO:0000256" key="8">
    <source>
        <dbReference type="ARBA" id="ARBA00022771"/>
    </source>
</evidence>
<dbReference type="SMART" id="SM00355">
    <property type="entry name" value="ZnF_C2H2"/>
    <property type="match status" value="3"/>
</dbReference>
<feature type="domain" description="C2H2-type" evidence="16">
    <location>
        <begin position="254"/>
        <end position="281"/>
    </location>
</feature>
<dbReference type="WBParaSite" id="mrna-Wban_09486">
    <property type="protein sequence ID" value="mrna-Wban_09486"/>
    <property type="gene ID" value="Wban_09486"/>
</dbReference>
<keyword evidence="6" id="KW-0479">Metal-binding</keyword>
<evidence type="ECO:0000256" key="14">
    <source>
        <dbReference type="ARBA" id="ARBA00023242"/>
    </source>
</evidence>
<keyword evidence="11" id="KW-0805">Transcription regulation</keyword>
<dbReference type="InterPro" id="IPR043359">
    <property type="entry name" value="GLI-like"/>
</dbReference>
<evidence type="ECO:0000256" key="10">
    <source>
        <dbReference type="ARBA" id="ARBA00022843"/>
    </source>
</evidence>
<comment type="similarity">
    <text evidence="2">Belongs to the krueppel C2H2-type zinc-finger protein family.</text>
</comment>
<dbReference type="Pfam" id="PF23561">
    <property type="entry name" value="zf-C2H2_15"/>
    <property type="match status" value="1"/>
</dbReference>
<dbReference type="PANTHER" id="PTHR45718:SF4">
    <property type="entry name" value="TRANSCRIPTIONAL ACTIVATOR CUBITUS INTERRUPTUS"/>
    <property type="match status" value="1"/>
</dbReference>
<proteinExistence type="inferred from homology"/>
<dbReference type="InterPro" id="IPR056436">
    <property type="entry name" value="Znf-C2H2_ZIC1-5/GLI1-3-like"/>
</dbReference>
<comment type="subcellular location">
    <subcellularLocation>
        <location evidence="1">Nucleus</location>
    </subcellularLocation>
</comment>
<dbReference type="PROSITE" id="PS50157">
    <property type="entry name" value="ZINC_FINGER_C2H2_2"/>
    <property type="match status" value="2"/>
</dbReference>
<keyword evidence="12" id="KW-0238">DNA-binding</keyword>
<dbReference type="AlphaFoldDB" id="A0AAF5Q3B4"/>
<evidence type="ECO:0000256" key="7">
    <source>
        <dbReference type="ARBA" id="ARBA00022737"/>
    </source>
</evidence>
<evidence type="ECO:0000256" key="6">
    <source>
        <dbReference type="ARBA" id="ARBA00022723"/>
    </source>
</evidence>
<keyword evidence="13" id="KW-0804">Transcription</keyword>
<evidence type="ECO:0000256" key="9">
    <source>
        <dbReference type="ARBA" id="ARBA00022833"/>
    </source>
</evidence>
<dbReference type="FunFam" id="3.30.160.60:FF:000031">
    <property type="entry name" value="GLI family zinc finger 3"/>
    <property type="match status" value="1"/>
</dbReference>
<dbReference type="PANTHER" id="PTHR45718">
    <property type="entry name" value="TRANSCRIPTIONAL ACTIVATOR CUBITUS INTERRUPTUS"/>
    <property type="match status" value="1"/>
</dbReference>
<accession>A0AAF5Q3B4</accession>
<dbReference type="InterPro" id="IPR036236">
    <property type="entry name" value="Znf_C2H2_sf"/>
</dbReference>
<dbReference type="SUPFAM" id="SSF57667">
    <property type="entry name" value="beta-beta-alpha zinc fingers"/>
    <property type="match status" value="1"/>
</dbReference>
<dbReference type="Pfam" id="PF00096">
    <property type="entry name" value="zf-C2H2"/>
    <property type="match status" value="1"/>
</dbReference>